<accession>A0ABQ8TWV2</accession>
<evidence type="ECO:0000313" key="3">
    <source>
        <dbReference type="Proteomes" id="UP001148838"/>
    </source>
</evidence>
<comment type="caution">
    <text evidence="2">The sequence shown here is derived from an EMBL/GenBank/DDBJ whole genome shotgun (WGS) entry which is preliminary data.</text>
</comment>
<organism evidence="2 3">
    <name type="scientific">Periplaneta americana</name>
    <name type="common">American cockroach</name>
    <name type="synonym">Blatta americana</name>
    <dbReference type="NCBI Taxonomy" id="6978"/>
    <lineage>
        <taxon>Eukaryota</taxon>
        <taxon>Metazoa</taxon>
        <taxon>Ecdysozoa</taxon>
        <taxon>Arthropoda</taxon>
        <taxon>Hexapoda</taxon>
        <taxon>Insecta</taxon>
        <taxon>Pterygota</taxon>
        <taxon>Neoptera</taxon>
        <taxon>Polyneoptera</taxon>
        <taxon>Dictyoptera</taxon>
        <taxon>Blattodea</taxon>
        <taxon>Blattoidea</taxon>
        <taxon>Blattidae</taxon>
        <taxon>Blattinae</taxon>
        <taxon>Periplaneta</taxon>
    </lineage>
</organism>
<dbReference type="PANTHER" id="PTHR47326:SF1">
    <property type="entry name" value="HTH PSQ-TYPE DOMAIN-CONTAINING PROTEIN"/>
    <property type="match status" value="1"/>
</dbReference>
<name>A0ABQ8TWV2_PERAM</name>
<sequence>MIGDQFVGPVEFPNTLTVQHYLHFLQSRVTILVGRRSSCYQTRYVLQQDGGLPHFSRTPNNLREGPYSIRDYGNVITSFEETGSVADKKKCGRQGVIADAIAAEVFETSDNASEMSPGSSTESYPAFARIGLKENPGKKPQPDNLPQPGFGQTLTGHLEMSPGSSTESYPAFARIGLKENPGKNLNQITCPNHLDALTVTPQAKPSTRSSYLLAWPPNSPDLTPPDFFVWGFIKDKLRDIDDMRVSVGTTNNLICRIWQLAVFMASGKESKMPRNDNCNGGISYWKQVKFCTHDGFKRQMTQNLAIFYDNKKKFSNLAKERNNIGVLFSLPTELPMPLLPVNEIFYLCQLWQFNLEIATFLREEDDEFLVQKVVLIIGLAGACRREELTNLIVENVKDEGQCVRFFLPITKPRLQGSFFVTSGDVDGVDILGIVRKYIQLCPEEANHLRKTNIGKNEEMIARVAQEIRRDRRQSIDDVTTLLGISHVSVQSILHLKMQRVCEHVVPRSLTDEQREERQLGLVHFEFIPEGRPVSKETYVEFFGVFVLQFDERPNLWQELSSPS</sequence>
<evidence type="ECO:0000313" key="2">
    <source>
        <dbReference type="EMBL" id="KAJ4451164.1"/>
    </source>
</evidence>
<dbReference type="Gene3D" id="3.30.420.10">
    <property type="entry name" value="Ribonuclease H-like superfamily/Ribonuclease H"/>
    <property type="match status" value="1"/>
</dbReference>
<dbReference type="EMBL" id="JAJSOF020000001">
    <property type="protein sequence ID" value="KAJ4451164.1"/>
    <property type="molecule type" value="Genomic_DNA"/>
</dbReference>
<dbReference type="Proteomes" id="UP001148838">
    <property type="component" value="Unassembled WGS sequence"/>
</dbReference>
<feature type="region of interest" description="Disordered" evidence="1">
    <location>
        <begin position="134"/>
        <end position="165"/>
    </location>
</feature>
<dbReference type="PANTHER" id="PTHR47326">
    <property type="entry name" value="TRANSPOSABLE ELEMENT TC3 TRANSPOSASE-LIKE PROTEIN"/>
    <property type="match status" value="1"/>
</dbReference>
<keyword evidence="3" id="KW-1185">Reference proteome</keyword>
<proteinExistence type="predicted"/>
<protein>
    <submittedName>
        <fullName evidence="2">Uncharacterized protein</fullName>
    </submittedName>
</protein>
<gene>
    <name evidence="2" type="ORF">ANN_02606</name>
</gene>
<evidence type="ECO:0000256" key="1">
    <source>
        <dbReference type="SAM" id="MobiDB-lite"/>
    </source>
</evidence>
<reference evidence="2 3" key="1">
    <citation type="journal article" date="2022" name="Allergy">
        <title>Genome assembly and annotation of Periplaneta americana reveal a comprehensive cockroach allergen profile.</title>
        <authorList>
            <person name="Wang L."/>
            <person name="Xiong Q."/>
            <person name="Saelim N."/>
            <person name="Wang L."/>
            <person name="Nong W."/>
            <person name="Wan A.T."/>
            <person name="Shi M."/>
            <person name="Liu X."/>
            <person name="Cao Q."/>
            <person name="Hui J.H.L."/>
            <person name="Sookrung N."/>
            <person name="Leung T.F."/>
            <person name="Tungtrongchitr A."/>
            <person name="Tsui S.K.W."/>
        </authorList>
    </citation>
    <scope>NUCLEOTIDE SEQUENCE [LARGE SCALE GENOMIC DNA]</scope>
    <source>
        <strain evidence="2">PWHHKU_190912</strain>
    </source>
</reference>
<dbReference type="InterPro" id="IPR036397">
    <property type="entry name" value="RNaseH_sf"/>
</dbReference>